<dbReference type="GO" id="GO:0018618">
    <property type="term" value="F:anthranilate 1,2-dioxygenase (deaminating, decarboxylating) activity"/>
    <property type="evidence" value="ECO:0007669"/>
    <property type="project" value="UniProtKB-EC"/>
</dbReference>
<evidence type="ECO:0000256" key="3">
    <source>
        <dbReference type="ARBA" id="ARBA00022714"/>
    </source>
</evidence>
<dbReference type="AlphaFoldDB" id="A0A378YP32"/>
<keyword evidence="6" id="KW-0408">Iron</keyword>
<evidence type="ECO:0000256" key="6">
    <source>
        <dbReference type="ARBA" id="ARBA00023004"/>
    </source>
</evidence>
<dbReference type="InterPro" id="IPR036922">
    <property type="entry name" value="Rieske_2Fe-2S_sf"/>
</dbReference>
<keyword evidence="8" id="KW-0520">NAD</keyword>
<accession>A0A378YP32</accession>
<dbReference type="CDD" id="cd03469">
    <property type="entry name" value="Rieske_RO_Alpha_N"/>
    <property type="match status" value="1"/>
</dbReference>
<dbReference type="GO" id="GO:0051537">
    <property type="term" value="F:2 iron, 2 sulfur cluster binding"/>
    <property type="evidence" value="ECO:0007669"/>
    <property type="project" value="UniProtKB-KW"/>
</dbReference>
<evidence type="ECO:0000256" key="2">
    <source>
        <dbReference type="ARBA" id="ARBA00008751"/>
    </source>
</evidence>
<dbReference type="SMR" id="A0A378YP32"/>
<evidence type="ECO:0000313" key="10">
    <source>
        <dbReference type="EMBL" id="SUA78513.1"/>
    </source>
</evidence>
<dbReference type="Gene3D" id="3.90.380.10">
    <property type="entry name" value="Naphthalene 1,2-dioxygenase Alpha Subunit, Chain A, domain 1"/>
    <property type="match status" value="1"/>
</dbReference>
<dbReference type="OrthoDB" id="9790995at2"/>
<dbReference type="Gene3D" id="2.102.10.10">
    <property type="entry name" value="Rieske [2Fe-2S] iron-sulphur domain"/>
    <property type="match status" value="1"/>
</dbReference>
<evidence type="ECO:0000256" key="5">
    <source>
        <dbReference type="ARBA" id="ARBA00023002"/>
    </source>
</evidence>
<protein>
    <submittedName>
        <fullName evidence="10">Anthranilate 1,2-dioxygenase large subunit</fullName>
        <ecNumber evidence="10">1.14.12.1</ecNumber>
    </submittedName>
</protein>
<evidence type="ECO:0000259" key="9">
    <source>
        <dbReference type="PROSITE" id="PS51296"/>
    </source>
</evidence>
<name>A0A378YP32_9BURK</name>
<dbReference type="EC" id="1.14.12.1" evidence="10"/>
<keyword evidence="10" id="KW-0223">Dioxygenase</keyword>
<sequence>MLEQRLSRQYWHLIGHRTELLADNDFLLLNWADGEIVLFNDHGNIVAFDNLCPHRGTRFFVDAHGNQPAHCPYHGWRFEQGTVHVPQPERFAPCDLAKAKLNEFRVEWCADFMFIGIEPIMSLSDQLGETETVLEEISFNIAGRYDFNHYPFECNWRVALENALEPYHIDMVHPNSLGTLRLEEGENVFHGLNSIWRAPVGNSRVDKQLRAMSRLFSIDYRYEGYQSLYIFPFAMLSSTYGYSYSLQNFFPSNDPERTHFASRLLTAPVVPERLATAQTFFESTAQINRKVFAEDHQICRRIPTRALETHLTLADNEAKVRHFRESLASVSSMPSVR</sequence>
<dbReference type="PROSITE" id="PS51296">
    <property type="entry name" value="RIESKE"/>
    <property type="match status" value="1"/>
</dbReference>
<dbReference type="GO" id="GO:0005506">
    <property type="term" value="F:iron ion binding"/>
    <property type="evidence" value="ECO:0007669"/>
    <property type="project" value="InterPro"/>
</dbReference>
<dbReference type="KEGG" id="ppnm:LV28_13470"/>
<keyword evidence="4" id="KW-0479">Metal-binding</keyword>
<dbReference type="Pfam" id="PF00355">
    <property type="entry name" value="Rieske"/>
    <property type="match status" value="1"/>
</dbReference>
<gene>
    <name evidence="10" type="primary">antA</name>
    <name evidence="10" type="ORF">NCTC13160_02654</name>
</gene>
<dbReference type="InterPro" id="IPR015881">
    <property type="entry name" value="ARHD_Rieske_2Fe_2S"/>
</dbReference>
<dbReference type="CDD" id="cd00680">
    <property type="entry name" value="RHO_alpha_C"/>
    <property type="match status" value="1"/>
</dbReference>
<proteinExistence type="inferred from homology"/>
<dbReference type="InterPro" id="IPR017941">
    <property type="entry name" value="Rieske_2Fe-2S"/>
</dbReference>
<dbReference type="PROSITE" id="PS00570">
    <property type="entry name" value="RING_HYDROXYL_ALPHA"/>
    <property type="match status" value="1"/>
</dbReference>
<dbReference type="PANTHER" id="PTHR43756">
    <property type="entry name" value="CHOLINE MONOOXYGENASE, CHLOROPLASTIC"/>
    <property type="match status" value="1"/>
</dbReference>
<evidence type="ECO:0000256" key="4">
    <source>
        <dbReference type="ARBA" id="ARBA00022723"/>
    </source>
</evidence>
<feature type="domain" description="Rieske" evidence="9">
    <location>
        <begin position="11"/>
        <end position="115"/>
    </location>
</feature>
<dbReference type="RefSeq" id="WP_038621806.1">
    <property type="nucleotide sequence ID" value="NZ_CP009553.3"/>
</dbReference>
<keyword evidence="7" id="KW-0411">Iron-sulfur</keyword>
<comment type="cofactor">
    <cofactor evidence="1">
        <name>Fe cation</name>
        <dbReference type="ChEBI" id="CHEBI:24875"/>
    </cofactor>
</comment>
<keyword evidence="3" id="KW-0001">2Fe-2S</keyword>
<organism evidence="10 11">
    <name type="scientific">Pandoraea pnomenusa</name>
    <dbReference type="NCBI Taxonomy" id="93220"/>
    <lineage>
        <taxon>Bacteria</taxon>
        <taxon>Pseudomonadati</taxon>
        <taxon>Pseudomonadota</taxon>
        <taxon>Betaproteobacteria</taxon>
        <taxon>Burkholderiales</taxon>
        <taxon>Burkholderiaceae</taxon>
        <taxon>Pandoraea</taxon>
    </lineage>
</organism>
<dbReference type="InterPro" id="IPR015879">
    <property type="entry name" value="Ring_hydroxy_dOase_asu_C_dom"/>
</dbReference>
<evidence type="ECO:0000256" key="7">
    <source>
        <dbReference type="ARBA" id="ARBA00023014"/>
    </source>
</evidence>
<comment type="similarity">
    <text evidence="2">Belongs to the bacterial ring-hydroxylating dioxygenase alpha subunit family.</text>
</comment>
<dbReference type="SUPFAM" id="SSF50022">
    <property type="entry name" value="ISP domain"/>
    <property type="match status" value="1"/>
</dbReference>
<evidence type="ECO:0000256" key="1">
    <source>
        <dbReference type="ARBA" id="ARBA00001962"/>
    </source>
</evidence>
<dbReference type="PANTHER" id="PTHR43756:SF5">
    <property type="entry name" value="CHOLINE MONOOXYGENASE, CHLOROPLASTIC"/>
    <property type="match status" value="1"/>
</dbReference>
<dbReference type="Pfam" id="PF00848">
    <property type="entry name" value="Ring_hydroxyl_A"/>
    <property type="match status" value="1"/>
</dbReference>
<keyword evidence="5 10" id="KW-0560">Oxidoreductase</keyword>
<dbReference type="SUPFAM" id="SSF55961">
    <property type="entry name" value="Bet v1-like"/>
    <property type="match status" value="1"/>
</dbReference>
<dbReference type="EMBL" id="UGSG01000001">
    <property type="protein sequence ID" value="SUA78513.1"/>
    <property type="molecule type" value="Genomic_DNA"/>
</dbReference>
<dbReference type="Proteomes" id="UP000254573">
    <property type="component" value="Unassembled WGS sequence"/>
</dbReference>
<dbReference type="InterPro" id="IPR001663">
    <property type="entry name" value="Rng_hydr_dOase-A"/>
</dbReference>
<reference evidence="10 11" key="1">
    <citation type="submission" date="2018-06" db="EMBL/GenBank/DDBJ databases">
        <authorList>
            <consortium name="Pathogen Informatics"/>
            <person name="Doyle S."/>
        </authorList>
    </citation>
    <scope>NUCLEOTIDE SEQUENCE [LARGE SCALE GENOMIC DNA]</scope>
    <source>
        <strain evidence="10 11">NCTC13160</strain>
    </source>
</reference>
<evidence type="ECO:0000256" key="8">
    <source>
        <dbReference type="ARBA" id="ARBA00023027"/>
    </source>
</evidence>
<evidence type="ECO:0000313" key="11">
    <source>
        <dbReference type="Proteomes" id="UP000254573"/>
    </source>
</evidence>